<dbReference type="InterPro" id="IPR000477">
    <property type="entry name" value="RT_dom"/>
</dbReference>
<evidence type="ECO:0000259" key="2">
    <source>
        <dbReference type="PROSITE" id="PS50878"/>
    </source>
</evidence>
<sequence>MSGKGDSGGDYPEAVSRVNHDRIVEWVIRESENRTGMLTAAIQFKTRADYSNAFGFDESVPANRVVTPYSVGEGSEGQLTRSTRTSAPKEEAPLEHIATSVNHLTSYLGTTNTSLIGWGRGPVIPAEGRGLRAALSMARLYSTKSESATPLQSSNKAVDRLKTLWKGNANDPEFVNKGLWQLLKDMDLWIASYKKLARSPGSMTPSIDQLTIDGTSLESLTALRDSVLNQSFVFGVTKRVMIPKLSPRRFETPSAPGKKELRPLGIPSFQDRLVQEVFRSILEVIYEPIFSNHSHGFRPNRSQHTALRHIRAQFTGFTWCVEGDISKFFDSMDHQVMIKLMSKKISDRKFLYFISKMLKTKVMVQDPKHGNSKVITNFVGSPQGSIISPILSNIMLHEFDKFIEDYIGKYNKGALFLGKKQVLCTSKKRNNEYDKLCRKGGAKLARTVKYADPFDVKFKRMGYVRFADDFIISIDGPRNDAVMIKNDCAKFLAEHLKLTLNEDKTLISRHTDRIGFLSYIICKSVAKPYEYKRRYHGIEKTVKVLRGNRVYLKADLKKVITRLSQKGYCDGGGSPLPNFAHLQEPQGTAIQKVSWILNGLASYYHLAENKRHFVSRINYILRFSLAKLFAAKFKLRSMAKVFAIAGKDLSIPIKTKAGTIGTTDQELEDNIPSKMRKTERKIKGVPFTKYKDIKGPDLKPLAKDFGKRIIFGDSTLPDPLISLNWRTSRGTLALNSICAICGSNERIEMHHIRGLKYIKGKTPVELMMMKAKRKQIPLCRIHHLEAHKRGRSAKRSKQTGTCKIFIVKISRVGEPYDGKLSCTVLRAL</sequence>
<dbReference type="Pfam" id="PF00078">
    <property type="entry name" value="RVT_1"/>
    <property type="match status" value="1"/>
</dbReference>
<dbReference type="Pfam" id="PF21368">
    <property type="entry name" value="AI2M-like_HNH"/>
    <property type="match status" value="1"/>
</dbReference>
<dbReference type="PANTHER" id="PTHR34047:SF2">
    <property type="entry name" value="NUCLEAR INTRON MATURASE 1, MITOCHONDRIAL"/>
    <property type="match status" value="1"/>
</dbReference>
<gene>
    <name evidence="3" type="primary">orf828</name>
</gene>
<feature type="region of interest" description="Disordered" evidence="1">
    <location>
        <begin position="69"/>
        <end position="89"/>
    </location>
</feature>
<dbReference type="RefSeq" id="YP_009710020.1">
    <property type="nucleotide sequence ID" value="NC_045180.1"/>
</dbReference>
<dbReference type="PANTHER" id="PTHR34047">
    <property type="entry name" value="NUCLEAR INTRON MATURASE 1, MITOCHONDRIAL-RELATED"/>
    <property type="match status" value="1"/>
</dbReference>
<evidence type="ECO:0000256" key="1">
    <source>
        <dbReference type="SAM" id="MobiDB-lite"/>
    </source>
</evidence>
<geneLocation type="mitochondrion" evidence="3"/>
<dbReference type="InterPro" id="IPR043502">
    <property type="entry name" value="DNA/RNA_pol_sf"/>
</dbReference>
<dbReference type="PROSITE" id="PS50878">
    <property type="entry name" value="RT_POL"/>
    <property type="match status" value="1"/>
</dbReference>
<evidence type="ECO:0000313" key="3">
    <source>
        <dbReference type="EMBL" id="QFU80125.1"/>
    </source>
</evidence>
<feature type="domain" description="Reverse transcriptase" evidence="2">
    <location>
        <begin position="223"/>
        <end position="521"/>
    </location>
</feature>
<dbReference type="InterPro" id="IPR024937">
    <property type="entry name" value="Domain_X"/>
</dbReference>
<dbReference type="AlphaFoldDB" id="A0A5P9NW27"/>
<protein>
    <recommendedName>
        <fullName evidence="2">Reverse transcriptase domain-containing protein</fullName>
    </recommendedName>
</protein>
<dbReference type="InterPro" id="IPR051083">
    <property type="entry name" value="GrpII_Intron_Splice-Mob/Def"/>
</dbReference>
<proteinExistence type="predicted"/>
<dbReference type="GO" id="GO:0006397">
    <property type="term" value="P:mRNA processing"/>
    <property type="evidence" value="ECO:0007669"/>
    <property type="project" value="InterPro"/>
</dbReference>
<dbReference type="Pfam" id="PF01348">
    <property type="entry name" value="Intron_maturas2"/>
    <property type="match status" value="1"/>
</dbReference>
<dbReference type="GeneID" id="42369826"/>
<keyword evidence="3" id="KW-0496">Mitochondrion</keyword>
<dbReference type="CDD" id="cd01651">
    <property type="entry name" value="RT_G2_intron"/>
    <property type="match status" value="1"/>
</dbReference>
<accession>A0A5P9NW27</accession>
<dbReference type="EMBL" id="MN613583">
    <property type="protein sequence ID" value="QFU80125.1"/>
    <property type="molecule type" value="Genomic_DNA"/>
</dbReference>
<dbReference type="GO" id="GO:0005739">
    <property type="term" value="C:mitochondrion"/>
    <property type="evidence" value="ECO:0007669"/>
    <property type="project" value="UniProtKB-ARBA"/>
</dbReference>
<organism evidence="3">
    <name type="scientific">Coleochaete scutata</name>
    <dbReference type="NCBI Taxonomy" id="3125"/>
    <lineage>
        <taxon>Eukaryota</taxon>
        <taxon>Viridiplantae</taxon>
        <taxon>Streptophyta</taxon>
        <taxon>Coleochaetophyceae</taxon>
        <taxon>Coleochaetales</taxon>
        <taxon>Coleochaetaceae</taxon>
        <taxon>Coleochaete</taxon>
    </lineage>
</organism>
<dbReference type="InterPro" id="IPR049030">
    <property type="entry name" value="AI2M-like_HNH"/>
</dbReference>
<feature type="compositionally biased region" description="Polar residues" evidence="1">
    <location>
        <begin position="77"/>
        <end position="86"/>
    </location>
</feature>
<dbReference type="SUPFAM" id="SSF56672">
    <property type="entry name" value="DNA/RNA polymerases"/>
    <property type="match status" value="1"/>
</dbReference>
<reference evidence="3" key="1">
    <citation type="submission" date="2019-10" db="EMBL/GenBank/DDBJ databases">
        <title>Complete mitogenome of the streptophyte green alga Coleochaete scutata (Coleochaetophyceae).</title>
        <authorList>
            <person name="Turmel M."/>
            <person name="Otis C."/>
            <person name="Lemieux C."/>
        </authorList>
    </citation>
    <scope>NUCLEOTIDE SEQUENCE</scope>
</reference>
<name>A0A5P9NW27_COLSC</name>